<name>A0A1Y0IT14_9BACL</name>
<dbReference type="EMBL" id="CP021434">
    <property type="protein sequence ID" value="ARU63597.1"/>
    <property type="molecule type" value="Genomic_DNA"/>
</dbReference>
<proteinExistence type="predicted"/>
<keyword evidence="3" id="KW-1185">Reference proteome</keyword>
<evidence type="ECO:0000313" key="2">
    <source>
        <dbReference type="EMBL" id="ARU63597.1"/>
    </source>
</evidence>
<keyword evidence="1" id="KW-0812">Transmembrane</keyword>
<sequence>MYFVLVFAFCWLWFFIKADKSRVRELYPVCIFTSFLGLLTDLMMVHYQLWSYSGLPHALYTIPLLLDFGIYPVVAYLFCQNLPERWKQILKRAVFWMIPAILFEWLTMRLGNMQHHMWWSLWLSLLSDIVIYLSIAVVYRYYRSAYEQGRLKGEWA</sequence>
<keyword evidence="1" id="KW-0472">Membrane</keyword>
<protein>
    <submittedName>
        <fullName evidence="2">Uncharacterized protein</fullName>
    </submittedName>
</protein>
<evidence type="ECO:0000256" key="1">
    <source>
        <dbReference type="SAM" id="Phobius"/>
    </source>
</evidence>
<evidence type="ECO:0000313" key="3">
    <source>
        <dbReference type="Proteomes" id="UP000195437"/>
    </source>
</evidence>
<feature type="transmembrane region" description="Helical" evidence="1">
    <location>
        <begin position="119"/>
        <end position="142"/>
    </location>
</feature>
<organism evidence="2 3">
    <name type="scientific">Tumebacillus avium</name>
    <dbReference type="NCBI Taxonomy" id="1903704"/>
    <lineage>
        <taxon>Bacteria</taxon>
        <taxon>Bacillati</taxon>
        <taxon>Bacillota</taxon>
        <taxon>Bacilli</taxon>
        <taxon>Bacillales</taxon>
        <taxon>Alicyclobacillaceae</taxon>
        <taxon>Tumebacillus</taxon>
    </lineage>
</organism>
<dbReference type="InterPro" id="IPR048147">
    <property type="entry name" value="CBO0543-like"/>
</dbReference>
<dbReference type="AlphaFoldDB" id="A0A1Y0IT14"/>
<reference evidence="3" key="1">
    <citation type="submission" date="2017-05" db="EMBL/GenBank/DDBJ databases">
        <authorList>
            <person name="Sung H."/>
        </authorList>
    </citation>
    <scope>NUCLEOTIDE SEQUENCE [LARGE SCALE GENOMIC DNA]</scope>
    <source>
        <strain evidence="3">AR23208</strain>
    </source>
</reference>
<dbReference type="OrthoDB" id="1913203at2"/>
<keyword evidence="1" id="KW-1133">Transmembrane helix</keyword>
<feature type="transmembrane region" description="Helical" evidence="1">
    <location>
        <begin position="58"/>
        <end position="77"/>
    </location>
</feature>
<dbReference type="KEGG" id="tum:CBW65_23220"/>
<dbReference type="NCBIfam" id="NF041644">
    <property type="entry name" value="CBO0543_fam"/>
    <property type="match status" value="1"/>
</dbReference>
<feature type="transmembrane region" description="Helical" evidence="1">
    <location>
        <begin position="89"/>
        <end position="107"/>
    </location>
</feature>
<gene>
    <name evidence="2" type="ORF">CBW65_23220</name>
</gene>
<dbReference type="Proteomes" id="UP000195437">
    <property type="component" value="Chromosome"/>
</dbReference>
<accession>A0A1Y0IT14</accession>